<keyword evidence="2" id="KW-1185">Reference proteome</keyword>
<sequence>MLDKGPSVGSSHDISFSLTDENRIASLETEKLRGQAPSNFSKYIPSWIQIKVEISSFPGNGGRILEASSLHLKAYSEKDSCGLSSYRSSRVVELVLSHIVLGHIFSSFSLVEVLIDIPFQC</sequence>
<reference evidence="1 2" key="1">
    <citation type="journal article" date="2021" name="BMC Genomics">
        <title>Datura genome reveals duplications of psychoactive alkaloid biosynthetic genes and high mutation rate following tissue culture.</title>
        <authorList>
            <person name="Rajewski A."/>
            <person name="Carter-House D."/>
            <person name="Stajich J."/>
            <person name="Litt A."/>
        </authorList>
    </citation>
    <scope>NUCLEOTIDE SEQUENCE [LARGE SCALE GENOMIC DNA]</scope>
    <source>
        <strain evidence="1">AR-01</strain>
    </source>
</reference>
<name>A0ABS8TFB0_DATST</name>
<proteinExistence type="predicted"/>
<accession>A0ABS8TFB0</accession>
<comment type="caution">
    <text evidence="1">The sequence shown here is derived from an EMBL/GenBank/DDBJ whole genome shotgun (WGS) entry which is preliminary data.</text>
</comment>
<organism evidence="1 2">
    <name type="scientific">Datura stramonium</name>
    <name type="common">Jimsonweed</name>
    <name type="synonym">Common thornapple</name>
    <dbReference type="NCBI Taxonomy" id="4076"/>
    <lineage>
        <taxon>Eukaryota</taxon>
        <taxon>Viridiplantae</taxon>
        <taxon>Streptophyta</taxon>
        <taxon>Embryophyta</taxon>
        <taxon>Tracheophyta</taxon>
        <taxon>Spermatophyta</taxon>
        <taxon>Magnoliopsida</taxon>
        <taxon>eudicotyledons</taxon>
        <taxon>Gunneridae</taxon>
        <taxon>Pentapetalae</taxon>
        <taxon>asterids</taxon>
        <taxon>lamiids</taxon>
        <taxon>Solanales</taxon>
        <taxon>Solanaceae</taxon>
        <taxon>Solanoideae</taxon>
        <taxon>Datureae</taxon>
        <taxon>Datura</taxon>
    </lineage>
</organism>
<evidence type="ECO:0000313" key="2">
    <source>
        <dbReference type="Proteomes" id="UP000823775"/>
    </source>
</evidence>
<evidence type="ECO:0000313" key="1">
    <source>
        <dbReference type="EMBL" id="MCD7469828.1"/>
    </source>
</evidence>
<dbReference type="Proteomes" id="UP000823775">
    <property type="component" value="Unassembled WGS sequence"/>
</dbReference>
<gene>
    <name evidence="1" type="ORF">HAX54_009131</name>
</gene>
<protein>
    <submittedName>
        <fullName evidence="1">Uncharacterized protein</fullName>
    </submittedName>
</protein>
<dbReference type="EMBL" id="JACEIK010001490">
    <property type="protein sequence ID" value="MCD7469828.1"/>
    <property type="molecule type" value="Genomic_DNA"/>
</dbReference>